<keyword evidence="4" id="KW-1185">Reference proteome</keyword>
<dbReference type="Pfam" id="PF01494">
    <property type="entry name" value="FAD_binding_3"/>
    <property type="match status" value="1"/>
</dbReference>
<dbReference type="Proteomes" id="UP000599437">
    <property type="component" value="Unassembled WGS sequence"/>
</dbReference>
<keyword evidence="3" id="KW-0503">Monooxygenase</keyword>
<dbReference type="Gene3D" id="3.50.50.60">
    <property type="entry name" value="FAD/NAD(P)-binding domain"/>
    <property type="match status" value="1"/>
</dbReference>
<evidence type="ECO:0000313" key="4">
    <source>
        <dbReference type="Proteomes" id="UP000599437"/>
    </source>
</evidence>
<dbReference type="InterPro" id="IPR036188">
    <property type="entry name" value="FAD/NAD-bd_sf"/>
</dbReference>
<keyword evidence="3" id="KW-0560">Oxidoreductase</keyword>
<evidence type="ECO:0000256" key="1">
    <source>
        <dbReference type="SAM" id="MobiDB-lite"/>
    </source>
</evidence>
<feature type="compositionally biased region" description="Low complexity" evidence="1">
    <location>
        <begin position="453"/>
        <end position="464"/>
    </location>
</feature>
<comment type="caution">
    <text evidence="3">The sequence shown here is derived from an EMBL/GenBank/DDBJ whole genome shotgun (WGS) entry which is preliminary data.</text>
</comment>
<proteinExistence type="predicted"/>
<dbReference type="EMBL" id="BMVO01000034">
    <property type="protein sequence ID" value="GHB29334.1"/>
    <property type="molecule type" value="Genomic_DNA"/>
</dbReference>
<accession>A0ABQ3EB34</accession>
<gene>
    <name evidence="3" type="ORF">GCM10010346_61030</name>
</gene>
<feature type="domain" description="FAD-binding" evidence="2">
    <location>
        <begin position="15"/>
        <end position="353"/>
    </location>
</feature>
<reference evidence="4" key="1">
    <citation type="journal article" date="2019" name="Int. J. Syst. Evol. Microbiol.">
        <title>The Global Catalogue of Microorganisms (GCM) 10K type strain sequencing project: providing services to taxonomists for standard genome sequencing and annotation.</title>
        <authorList>
            <consortium name="The Broad Institute Genomics Platform"/>
            <consortium name="The Broad Institute Genome Sequencing Center for Infectious Disease"/>
            <person name="Wu L."/>
            <person name="Ma J."/>
        </authorList>
    </citation>
    <scope>NUCLEOTIDE SEQUENCE [LARGE SCALE GENOMIC DNA]</scope>
    <source>
        <strain evidence="4">JCM 4737</strain>
    </source>
</reference>
<dbReference type="PANTHER" id="PTHR43422">
    <property type="entry name" value="THIAMINE THIAZOLE SYNTHASE"/>
    <property type="match status" value="1"/>
</dbReference>
<dbReference type="InterPro" id="IPR002938">
    <property type="entry name" value="FAD-bd"/>
</dbReference>
<sequence length="489" mass="53128">MPQETPRPAADGDPTRAVVLGASIAGLFAARVLAEAYDEVLVVDRDTVTGVDGPRRGRPQGKHINAMHVRGRVVMEELYPGITDQLIADGTPVGDYSGSVRWYFRGRPVKRADIGYIAVPASAPLMERRIRERTAELANVRFVERCDILGLIATADHAQVTGVKVQRSGTPGETIAADLVVDATGRGSRTPGWLEAMGYPRVEEERTNIGLGYVTQNYKMKADPYDGDLAIIAVASPDVPRGVIFTKTEGDTTLMTVYGILGDHPPTDQQGLYGFVKRLPVPDIHEALKHAEPLDEPVAFRFPTTQRRRYERMGRFPAGLLVIGDAVSCFNPVYAQGMTVAALSALTLRSHLHSGATPDARQYFRDLARDVIDPPWEMTRTVDLGFDGVEGKRDLKLRIGQRYLAMVQVAATRDRSVTRGYMRAAGMLDRPEQLMRPGMIVRVLLNALRGPAGPAAVPPAVADTPPEPAGTPLTGSGDRISPADPDPDE</sequence>
<organism evidence="3 4">
    <name type="scientific">Streptomyces chryseus</name>
    <dbReference type="NCBI Taxonomy" id="68186"/>
    <lineage>
        <taxon>Bacteria</taxon>
        <taxon>Bacillati</taxon>
        <taxon>Actinomycetota</taxon>
        <taxon>Actinomycetes</taxon>
        <taxon>Kitasatosporales</taxon>
        <taxon>Streptomycetaceae</taxon>
        <taxon>Streptomyces</taxon>
    </lineage>
</organism>
<dbReference type="GO" id="GO:0004497">
    <property type="term" value="F:monooxygenase activity"/>
    <property type="evidence" value="ECO:0007669"/>
    <property type="project" value="UniProtKB-KW"/>
</dbReference>
<evidence type="ECO:0000313" key="3">
    <source>
        <dbReference type="EMBL" id="GHB29334.1"/>
    </source>
</evidence>
<dbReference type="SUPFAM" id="SSF51905">
    <property type="entry name" value="FAD/NAD(P)-binding domain"/>
    <property type="match status" value="1"/>
</dbReference>
<feature type="region of interest" description="Disordered" evidence="1">
    <location>
        <begin position="453"/>
        <end position="489"/>
    </location>
</feature>
<evidence type="ECO:0000259" key="2">
    <source>
        <dbReference type="Pfam" id="PF01494"/>
    </source>
</evidence>
<protein>
    <submittedName>
        <fullName evidence="3">FAD-binding monooxygenase</fullName>
    </submittedName>
</protein>
<dbReference type="RefSeq" id="WP_189716410.1">
    <property type="nucleotide sequence ID" value="NZ_BMVO01000034.1"/>
</dbReference>
<name>A0ABQ3EB34_9ACTN</name>
<dbReference type="PANTHER" id="PTHR43422:SF3">
    <property type="entry name" value="THIAMINE THIAZOLE SYNTHASE"/>
    <property type="match status" value="1"/>
</dbReference>